<evidence type="ECO:0000313" key="2">
    <source>
        <dbReference type="EMBL" id="ODQ45232.1"/>
    </source>
</evidence>
<gene>
    <name evidence="2" type="ORF">PICMEDRAFT_168634</name>
</gene>
<dbReference type="AlphaFoldDB" id="A0A1E3NGJ3"/>
<keyword evidence="3" id="KW-1185">Reference proteome</keyword>
<reference evidence="2 3" key="1">
    <citation type="journal article" date="2016" name="Proc. Natl. Acad. Sci. U.S.A.">
        <title>Comparative genomics of biotechnologically important yeasts.</title>
        <authorList>
            <person name="Riley R."/>
            <person name="Haridas S."/>
            <person name="Wolfe K.H."/>
            <person name="Lopes M.R."/>
            <person name="Hittinger C.T."/>
            <person name="Goeker M."/>
            <person name="Salamov A.A."/>
            <person name="Wisecaver J.H."/>
            <person name="Long T.M."/>
            <person name="Calvey C.H."/>
            <person name="Aerts A.L."/>
            <person name="Barry K.W."/>
            <person name="Choi C."/>
            <person name="Clum A."/>
            <person name="Coughlan A.Y."/>
            <person name="Deshpande S."/>
            <person name="Douglass A.P."/>
            <person name="Hanson S.J."/>
            <person name="Klenk H.-P."/>
            <person name="LaButti K.M."/>
            <person name="Lapidus A."/>
            <person name="Lindquist E.A."/>
            <person name="Lipzen A.M."/>
            <person name="Meier-Kolthoff J.P."/>
            <person name="Ohm R.A."/>
            <person name="Otillar R.P."/>
            <person name="Pangilinan J.L."/>
            <person name="Peng Y."/>
            <person name="Rokas A."/>
            <person name="Rosa C.A."/>
            <person name="Scheuner C."/>
            <person name="Sibirny A.A."/>
            <person name="Slot J.C."/>
            <person name="Stielow J.B."/>
            <person name="Sun H."/>
            <person name="Kurtzman C.P."/>
            <person name="Blackwell M."/>
            <person name="Grigoriev I.V."/>
            <person name="Jeffries T.W."/>
        </authorList>
    </citation>
    <scope>NUCLEOTIDE SEQUENCE [LARGE SCALE GENOMIC DNA]</scope>
    <source>
        <strain evidence="2 3">NRRL Y-2026</strain>
    </source>
</reference>
<dbReference type="EMBL" id="KV454005">
    <property type="protein sequence ID" value="ODQ45232.1"/>
    <property type="molecule type" value="Genomic_DNA"/>
</dbReference>
<organism evidence="2 3">
    <name type="scientific">Pichia membranifaciens NRRL Y-2026</name>
    <dbReference type="NCBI Taxonomy" id="763406"/>
    <lineage>
        <taxon>Eukaryota</taxon>
        <taxon>Fungi</taxon>
        <taxon>Dikarya</taxon>
        <taxon>Ascomycota</taxon>
        <taxon>Saccharomycotina</taxon>
        <taxon>Pichiomycetes</taxon>
        <taxon>Pichiales</taxon>
        <taxon>Pichiaceae</taxon>
        <taxon>Pichia</taxon>
    </lineage>
</organism>
<protein>
    <submittedName>
        <fullName evidence="2">Uncharacterized protein</fullName>
    </submittedName>
</protein>
<accession>A0A1E3NGJ3</accession>
<dbReference type="GeneID" id="30178057"/>
<name>A0A1E3NGJ3_9ASCO</name>
<proteinExistence type="predicted"/>
<feature type="region of interest" description="Disordered" evidence="1">
    <location>
        <begin position="1"/>
        <end position="72"/>
    </location>
</feature>
<dbReference type="Proteomes" id="UP000094455">
    <property type="component" value="Unassembled WGS sequence"/>
</dbReference>
<evidence type="ECO:0000313" key="3">
    <source>
        <dbReference type="Proteomes" id="UP000094455"/>
    </source>
</evidence>
<sequence>MATRVPGPPRAAADKQHGPYLRRPRPRPLKAPLAFLGQPSPPELITRKQRLSRGQREKEALGRKKKKSKKACPATIDLMRHQKRRSTQKRVPATIDPLQIECGSIDLRVDRPGSSLGGLNSSERRIYCFSALALGAGKRRSCQR</sequence>
<dbReference type="RefSeq" id="XP_019016345.1">
    <property type="nucleotide sequence ID" value="XM_019161370.1"/>
</dbReference>
<evidence type="ECO:0000256" key="1">
    <source>
        <dbReference type="SAM" id="MobiDB-lite"/>
    </source>
</evidence>